<reference evidence="1" key="1">
    <citation type="submission" date="2021-09" db="EMBL/GenBank/DDBJ databases">
        <title>Isolation and characterization of 3-chlorobenzoate degrading bacteria from soils in Shizuoka.</title>
        <authorList>
            <person name="Ifat A."/>
            <person name="Ogawa N."/>
            <person name="Kimbara K."/>
            <person name="Moriuchi R."/>
            <person name="Dohra H."/>
            <person name="Shintani M."/>
        </authorList>
    </citation>
    <scope>NUCLEOTIDE SEQUENCE</scope>
    <source>
        <strain evidence="1">19CS2-2</strain>
    </source>
</reference>
<proteinExistence type="predicted"/>
<name>A0ACB5QRE4_9BURK</name>
<dbReference type="Proteomes" id="UP001055013">
    <property type="component" value="Unassembled WGS sequence"/>
</dbReference>
<comment type="caution">
    <text evidence="1">The sequence shown here is derived from an EMBL/GenBank/DDBJ whole genome shotgun (WGS) entry which is preliminary data.</text>
</comment>
<evidence type="ECO:0000313" key="2">
    <source>
        <dbReference type="Proteomes" id="UP001055013"/>
    </source>
</evidence>
<protein>
    <submittedName>
        <fullName evidence="1">Heat-shock protein</fullName>
    </submittedName>
</protein>
<gene>
    <name evidence="1" type="ORF">CBA19CS22_13345</name>
</gene>
<dbReference type="EMBL" id="BPUR01000006">
    <property type="protein sequence ID" value="GJH17533.1"/>
    <property type="molecule type" value="Genomic_DNA"/>
</dbReference>
<keyword evidence="2" id="KW-1185">Reference proteome</keyword>
<organism evidence="1 2">
    <name type="scientific">Caballeronia novacaledonica</name>
    <dbReference type="NCBI Taxonomy" id="1544861"/>
    <lineage>
        <taxon>Bacteria</taxon>
        <taxon>Pseudomonadati</taxon>
        <taxon>Pseudomonadota</taxon>
        <taxon>Betaproteobacteria</taxon>
        <taxon>Burkholderiales</taxon>
        <taxon>Burkholderiaceae</taxon>
        <taxon>Caballeronia</taxon>
    </lineage>
</organism>
<sequence>MSENKMRCIMSENKQIADRRLDSAGEHELDAVRRATVTPAVDIVENAHAITLWADLPGVSRERLEIKVHDGALSIEGEATLPVSQDLRISHAEVRVPYFSRRFSVSDDFDTAKIDALLKDGVLKLTIPRREEAKPRKVEIRVG</sequence>
<evidence type="ECO:0000313" key="1">
    <source>
        <dbReference type="EMBL" id="GJH17533.1"/>
    </source>
</evidence>
<accession>A0ACB5QRE4</accession>